<dbReference type="AlphaFoldDB" id="A0A1I6DVK0"/>
<dbReference type="SUPFAM" id="SSF53756">
    <property type="entry name" value="UDP-Glycosyltransferase/glycogen phosphorylase"/>
    <property type="match status" value="1"/>
</dbReference>
<proteinExistence type="predicted"/>
<gene>
    <name evidence="2" type="ORF">SAMN04515673_105251</name>
</gene>
<keyword evidence="3" id="KW-1185">Reference proteome</keyword>
<dbReference type="InterPro" id="IPR028098">
    <property type="entry name" value="Glyco_trans_4-like_N"/>
</dbReference>
<dbReference type="GO" id="GO:0016757">
    <property type="term" value="F:glycosyltransferase activity"/>
    <property type="evidence" value="ECO:0007669"/>
    <property type="project" value="UniProtKB-ARBA"/>
</dbReference>
<dbReference type="RefSeq" id="WP_177220518.1">
    <property type="nucleotide sequence ID" value="NZ_FOYI01000005.1"/>
</dbReference>
<protein>
    <submittedName>
        <fullName evidence="2">Succinoglycan biosynthesis protein ExoL</fullName>
    </submittedName>
</protein>
<reference evidence="2 3" key="1">
    <citation type="submission" date="2016-10" db="EMBL/GenBank/DDBJ databases">
        <authorList>
            <person name="de Groot N.N."/>
        </authorList>
    </citation>
    <scope>NUCLEOTIDE SEQUENCE [LARGE SCALE GENOMIC DNA]</scope>
    <source>
        <strain evidence="3">KMM 9023,NRIC 0796,JCM 17311,KCTC 23692</strain>
    </source>
</reference>
<sequence>MRIVFFAGDLNDAAQQRRIRDCRRLGHEVRSMSFRKPPPDSPVDWPNLDLGRVAQGRLARRALTLGKALARSGEMRRSLAGADLLIARNLDMALLALGASVGLRRRPPIVYECLDIHGIFTSRGPKARLARWLERQVLTRSALLLTSSPGFLEHYFAPVQRYTGAAAILENRLPLDMPQRPRRRIPPRAPLRLGWVGAIRCGPSFDLLMQLADRMGPRIDIRIHGQLHRHALRAPDARIAGRANVHYAGPYSYPEGLERVYADCDLVWAQDLWQRGANSDWLLPNRLYEASWYGCPSLAAGQTQTAQKIRAEGLGFVVERAEPDTLVRFLDGLSPARLRAASAALLRAPDTQFCQSEAALAALLEPAAHGRVEPGVPSHA</sequence>
<feature type="domain" description="Glycosyltransferase subfamily 4-like N-terminal" evidence="1">
    <location>
        <begin position="20"/>
        <end position="155"/>
    </location>
</feature>
<evidence type="ECO:0000259" key="1">
    <source>
        <dbReference type="Pfam" id="PF13579"/>
    </source>
</evidence>
<name>A0A1I6DVK0_9RHOB</name>
<dbReference type="Gene3D" id="3.40.50.2000">
    <property type="entry name" value="Glycogen Phosphorylase B"/>
    <property type="match status" value="1"/>
</dbReference>
<accession>A0A1I6DVK0</accession>
<evidence type="ECO:0000313" key="2">
    <source>
        <dbReference type="EMBL" id="SFR09524.1"/>
    </source>
</evidence>
<evidence type="ECO:0000313" key="3">
    <source>
        <dbReference type="Proteomes" id="UP000199302"/>
    </source>
</evidence>
<dbReference type="STRING" id="871652.SAMN04515673_105251"/>
<dbReference type="Proteomes" id="UP000199302">
    <property type="component" value="Unassembled WGS sequence"/>
</dbReference>
<organism evidence="2 3">
    <name type="scientific">Poseidonocella sedimentorum</name>
    <dbReference type="NCBI Taxonomy" id="871652"/>
    <lineage>
        <taxon>Bacteria</taxon>
        <taxon>Pseudomonadati</taxon>
        <taxon>Pseudomonadota</taxon>
        <taxon>Alphaproteobacteria</taxon>
        <taxon>Rhodobacterales</taxon>
        <taxon>Roseobacteraceae</taxon>
        <taxon>Poseidonocella</taxon>
    </lineage>
</organism>
<dbReference type="Pfam" id="PF13579">
    <property type="entry name" value="Glyco_trans_4_4"/>
    <property type="match status" value="1"/>
</dbReference>
<dbReference type="EMBL" id="FOYI01000005">
    <property type="protein sequence ID" value="SFR09524.1"/>
    <property type="molecule type" value="Genomic_DNA"/>
</dbReference>